<feature type="compositionally biased region" description="Basic and acidic residues" evidence="1">
    <location>
        <begin position="86"/>
        <end position="104"/>
    </location>
</feature>
<accession>A0A813DGV6</accession>
<dbReference type="AlphaFoldDB" id="A0A813DGV6"/>
<evidence type="ECO:0000313" key="3">
    <source>
        <dbReference type="Proteomes" id="UP000654075"/>
    </source>
</evidence>
<feature type="non-terminal residue" evidence="2">
    <location>
        <position position="104"/>
    </location>
</feature>
<keyword evidence="3" id="KW-1185">Reference proteome</keyword>
<gene>
    <name evidence="2" type="ORF">PGLA1383_LOCUS4359</name>
</gene>
<dbReference type="EMBL" id="CAJNNV010001643">
    <property type="protein sequence ID" value="CAE8585449.1"/>
    <property type="molecule type" value="Genomic_DNA"/>
</dbReference>
<organism evidence="2 3">
    <name type="scientific">Polarella glacialis</name>
    <name type="common">Dinoflagellate</name>
    <dbReference type="NCBI Taxonomy" id="89957"/>
    <lineage>
        <taxon>Eukaryota</taxon>
        <taxon>Sar</taxon>
        <taxon>Alveolata</taxon>
        <taxon>Dinophyceae</taxon>
        <taxon>Suessiales</taxon>
        <taxon>Suessiaceae</taxon>
        <taxon>Polarella</taxon>
    </lineage>
</organism>
<name>A0A813DGV6_POLGL</name>
<feature type="region of interest" description="Disordered" evidence="1">
    <location>
        <begin position="81"/>
        <end position="104"/>
    </location>
</feature>
<reference evidence="2" key="1">
    <citation type="submission" date="2021-02" db="EMBL/GenBank/DDBJ databases">
        <authorList>
            <person name="Dougan E. K."/>
            <person name="Rhodes N."/>
            <person name="Thang M."/>
            <person name="Chan C."/>
        </authorList>
    </citation>
    <scope>NUCLEOTIDE SEQUENCE</scope>
</reference>
<dbReference type="Proteomes" id="UP000654075">
    <property type="component" value="Unassembled WGS sequence"/>
</dbReference>
<sequence>SVTDSLGRHNMGGNRAASTARTLENCEEAEDEMLQEIQKAQRTDHDGLAECRIADKLVKRTENIAFAMEMVSAGVVVDEFSIGQETQERQRQKQRRDEEMPRHI</sequence>
<evidence type="ECO:0000256" key="1">
    <source>
        <dbReference type="SAM" id="MobiDB-lite"/>
    </source>
</evidence>
<proteinExistence type="predicted"/>
<protein>
    <submittedName>
        <fullName evidence="2">Uncharacterized protein</fullName>
    </submittedName>
</protein>
<comment type="caution">
    <text evidence="2">The sequence shown here is derived from an EMBL/GenBank/DDBJ whole genome shotgun (WGS) entry which is preliminary data.</text>
</comment>
<feature type="region of interest" description="Disordered" evidence="1">
    <location>
        <begin position="1"/>
        <end position="22"/>
    </location>
</feature>
<evidence type="ECO:0000313" key="2">
    <source>
        <dbReference type="EMBL" id="CAE8585449.1"/>
    </source>
</evidence>